<proteinExistence type="inferred from homology"/>
<dbReference type="PROSITE" id="PS50405">
    <property type="entry name" value="GST_CTER"/>
    <property type="match status" value="4"/>
</dbReference>
<comment type="caution">
    <text evidence="12">The sequence shown here is derived from an EMBL/GenBank/DDBJ whole genome shotgun (WGS) entry which is preliminary data.</text>
</comment>
<evidence type="ECO:0000256" key="5">
    <source>
        <dbReference type="ARBA" id="ARBA00022575"/>
    </source>
</evidence>
<feature type="region of interest" description="Disordered" evidence="8">
    <location>
        <begin position="258"/>
        <end position="289"/>
    </location>
</feature>
<dbReference type="InterPro" id="IPR040079">
    <property type="entry name" value="Glutathione_S-Trfase"/>
</dbReference>
<dbReference type="GO" id="GO:0004364">
    <property type="term" value="F:glutathione transferase activity"/>
    <property type="evidence" value="ECO:0007669"/>
    <property type="project" value="UniProtKB-EC"/>
</dbReference>
<evidence type="ECO:0000256" key="6">
    <source>
        <dbReference type="ARBA" id="ARBA00022679"/>
    </source>
</evidence>
<organism evidence="12 13">
    <name type="scientific">Malus domestica</name>
    <name type="common">Apple</name>
    <name type="synonym">Pyrus malus</name>
    <dbReference type="NCBI Taxonomy" id="3750"/>
    <lineage>
        <taxon>Eukaryota</taxon>
        <taxon>Viridiplantae</taxon>
        <taxon>Streptophyta</taxon>
        <taxon>Embryophyta</taxon>
        <taxon>Tracheophyta</taxon>
        <taxon>Spermatophyta</taxon>
        <taxon>Magnoliopsida</taxon>
        <taxon>eudicotyledons</taxon>
        <taxon>Gunneridae</taxon>
        <taxon>Pentapetalae</taxon>
        <taxon>rosids</taxon>
        <taxon>fabids</taxon>
        <taxon>Rosales</taxon>
        <taxon>Rosaceae</taxon>
        <taxon>Amygdaloideae</taxon>
        <taxon>Maleae</taxon>
        <taxon>Malus</taxon>
    </lineage>
</organism>
<gene>
    <name evidence="12" type="ORF">DVH24_027894</name>
</gene>
<evidence type="ECO:0000256" key="4">
    <source>
        <dbReference type="ARBA" id="ARBA00022490"/>
    </source>
</evidence>
<dbReference type="GO" id="GO:0006749">
    <property type="term" value="P:glutathione metabolic process"/>
    <property type="evidence" value="ECO:0007669"/>
    <property type="project" value="TreeGrafter"/>
</dbReference>
<evidence type="ECO:0000313" key="13">
    <source>
        <dbReference type="Proteomes" id="UP000290289"/>
    </source>
</evidence>
<keyword evidence="9" id="KW-0812">Transmembrane</keyword>
<reference evidence="12 13" key="1">
    <citation type="submission" date="2018-10" db="EMBL/GenBank/DDBJ databases">
        <title>A high-quality apple genome assembly.</title>
        <authorList>
            <person name="Hu J."/>
        </authorList>
    </citation>
    <scope>NUCLEOTIDE SEQUENCE [LARGE SCALE GENOMIC DNA]</scope>
    <source>
        <strain evidence="13">cv. HFTH1</strain>
        <tissue evidence="12">Young leaf</tissue>
    </source>
</reference>
<dbReference type="CDD" id="cd03053">
    <property type="entry name" value="GST_N_Phi"/>
    <property type="match status" value="3"/>
</dbReference>
<evidence type="ECO:0000313" key="12">
    <source>
        <dbReference type="EMBL" id="RXH67747.1"/>
    </source>
</evidence>
<dbReference type="FunFam" id="3.40.30.10:FF:000016">
    <property type="entry name" value="Glutathione S-transferase F2"/>
    <property type="match status" value="3"/>
</dbReference>
<accession>A0A498HEK0</accession>
<dbReference type="InterPro" id="IPR036249">
    <property type="entry name" value="Thioredoxin-like_sf"/>
</dbReference>
<keyword evidence="5" id="KW-0216">Detoxification</keyword>
<protein>
    <recommendedName>
        <fullName evidence="3">glutathione transferase</fullName>
        <ecNumber evidence="3">2.5.1.18</ecNumber>
    </recommendedName>
</protein>
<evidence type="ECO:0000256" key="1">
    <source>
        <dbReference type="ARBA" id="ARBA00004514"/>
    </source>
</evidence>
<evidence type="ECO:0000256" key="7">
    <source>
        <dbReference type="ARBA" id="ARBA00047960"/>
    </source>
</evidence>
<dbReference type="CDD" id="cd03187">
    <property type="entry name" value="GST_C_Phi"/>
    <property type="match status" value="4"/>
</dbReference>
<feature type="compositionally biased region" description="Polar residues" evidence="8">
    <location>
        <begin position="302"/>
        <end position="333"/>
    </location>
</feature>
<keyword evidence="13" id="KW-1185">Reference proteome</keyword>
<dbReference type="Pfam" id="PF02798">
    <property type="entry name" value="GST_N"/>
    <property type="match status" value="3"/>
</dbReference>
<dbReference type="GO" id="GO:0009407">
    <property type="term" value="P:toxin catabolic process"/>
    <property type="evidence" value="ECO:0007669"/>
    <property type="project" value="UniProtKB-ARBA"/>
</dbReference>
<keyword evidence="4" id="KW-0963">Cytoplasm</keyword>
<comment type="similarity">
    <text evidence="2">Belongs to the GST superfamily. Phi family.</text>
</comment>
<feature type="domain" description="GST C-terminal" evidence="11">
    <location>
        <begin position="649"/>
        <end position="780"/>
    </location>
</feature>
<dbReference type="Proteomes" id="UP000290289">
    <property type="component" value="Chromosome 17"/>
</dbReference>
<feature type="transmembrane region" description="Helical" evidence="9">
    <location>
        <begin position="44"/>
        <end position="63"/>
    </location>
</feature>
<dbReference type="GO" id="GO:0005829">
    <property type="term" value="C:cytosol"/>
    <property type="evidence" value="ECO:0007669"/>
    <property type="project" value="UniProtKB-SubCell"/>
</dbReference>
<evidence type="ECO:0000256" key="2">
    <source>
        <dbReference type="ARBA" id="ARBA00010128"/>
    </source>
</evidence>
<evidence type="ECO:0000256" key="8">
    <source>
        <dbReference type="SAM" id="MobiDB-lite"/>
    </source>
</evidence>
<dbReference type="SUPFAM" id="SSF47616">
    <property type="entry name" value="GST C-terminal domain-like"/>
    <property type="match status" value="4"/>
</dbReference>
<feature type="compositionally biased region" description="Polar residues" evidence="8">
    <location>
        <begin position="409"/>
        <end position="433"/>
    </location>
</feature>
<comment type="catalytic activity">
    <reaction evidence="7">
        <text>RX + glutathione = an S-substituted glutathione + a halide anion + H(+)</text>
        <dbReference type="Rhea" id="RHEA:16437"/>
        <dbReference type="ChEBI" id="CHEBI:15378"/>
        <dbReference type="ChEBI" id="CHEBI:16042"/>
        <dbReference type="ChEBI" id="CHEBI:17792"/>
        <dbReference type="ChEBI" id="CHEBI:57925"/>
        <dbReference type="ChEBI" id="CHEBI:90779"/>
        <dbReference type="EC" id="2.5.1.18"/>
    </reaction>
</comment>
<feature type="domain" description="GST C-terminal" evidence="11">
    <location>
        <begin position="993"/>
        <end position="1126"/>
    </location>
</feature>
<comment type="subcellular location">
    <subcellularLocation>
        <location evidence="1">Cytoplasm</location>
        <location evidence="1">Cytosol</location>
    </subcellularLocation>
</comment>
<dbReference type="FunFam" id="1.20.1050.10:FF:000004">
    <property type="entry name" value="Glutathione S-transferase F2"/>
    <property type="match status" value="4"/>
</dbReference>
<dbReference type="SFLD" id="SFLDG00358">
    <property type="entry name" value="Main_(cytGST)"/>
    <property type="match status" value="3"/>
</dbReference>
<dbReference type="PANTHER" id="PTHR43900:SF45">
    <property type="entry name" value="GLUTATHIONE S-TRANSFERASE F9"/>
    <property type="match status" value="1"/>
</dbReference>
<feature type="region of interest" description="Disordered" evidence="8">
    <location>
        <begin position="391"/>
        <end position="433"/>
    </location>
</feature>
<feature type="region of interest" description="Disordered" evidence="8">
    <location>
        <begin position="135"/>
        <end position="159"/>
    </location>
</feature>
<name>A0A498HEK0_MALDO</name>
<feature type="domain" description="GST C-terminal" evidence="11">
    <location>
        <begin position="1249"/>
        <end position="1375"/>
    </location>
</feature>
<dbReference type="Pfam" id="PF00043">
    <property type="entry name" value="GST_C"/>
    <property type="match status" value="4"/>
</dbReference>
<dbReference type="STRING" id="3750.A0A498HEK0"/>
<feature type="domain" description="GST N-terminal" evidence="10">
    <location>
        <begin position="1161"/>
        <end position="1242"/>
    </location>
</feature>
<dbReference type="EMBL" id="RDQH01000343">
    <property type="protein sequence ID" value="RXH67747.1"/>
    <property type="molecule type" value="Genomic_DNA"/>
</dbReference>
<dbReference type="GO" id="GO:0043295">
    <property type="term" value="F:glutathione binding"/>
    <property type="evidence" value="ECO:0007669"/>
    <property type="project" value="TreeGrafter"/>
</dbReference>
<dbReference type="InterPro" id="IPR034347">
    <property type="entry name" value="GST_Phi_C"/>
</dbReference>
<dbReference type="SUPFAM" id="SSF52833">
    <property type="entry name" value="Thioredoxin-like"/>
    <property type="match status" value="3"/>
</dbReference>
<feature type="domain" description="GST N-terminal" evidence="10">
    <location>
        <begin position="561"/>
        <end position="642"/>
    </location>
</feature>
<evidence type="ECO:0000256" key="9">
    <source>
        <dbReference type="SAM" id="Phobius"/>
    </source>
</evidence>
<dbReference type="InterPro" id="IPR036282">
    <property type="entry name" value="Glutathione-S-Trfase_C_sf"/>
</dbReference>
<dbReference type="Gene3D" id="1.20.1050.10">
    <property type="match status" value="4"/>
</dbReference>
<feature type="compositionally biased region" description="Basic and acidic residues" evidence="8">
    <location>
        <begin position="391"/>
        <end position="407"/>
    </location>
</feature>
<feature type="domain" description="GST C-terminal" evidence="11">
    <location>
        <begin position="851"/>
        <end position="989"/>
    </location>
</feature>
<dbReference type="SFLD" id="SFLDS00019">
    <property type="entry name" value="Glutathione_Transferase_(cytos"/>
    <property type="match status" value="3"/>
</dbReference>
<dbReference type="InterPro" id="IPR004046">
    <property type="entry name" value="GST_C"/>
</dbReference>
<evidence type="ECO:0000259" key="11">
    <source>
        <dbReference type="PROSITE" id="PS50405"/>
    </source>
</evidence>
<dbReference type="PANTHER" id="PTHR43900">
    <property type="entry name" value="GLUTATHIONE S-TRANSFERASE RHO"/>
    <property type="match status" value="1"/>
</dbReference>
<keyword evidence="9" id="KW-1133">Transmembrane helix</keyword>
<feature type="compositionally biased region" description="Low complexity" evidence="8">
    <location>
        <begin position="258"/>
        <end position="274"/>
    </location>
</feature>
<evidence type="ECO:0000256" key="3">
    <source>
        <dbReference type="ARBA" id="ARBA00012452"/>
    </source>
</evidence>
<keyword evidence="6" id="KW-0808">Transferase</keyword>
<feature type="region of interest" description="Disordered" evidence="8">
    <location>
        <begin position="186"/>
        <end position="209"/>
    </location>
</feature>
<feature type="region of interest" description="Disordered" evidence="8">
    <location>
        <begin position="302"/>
        <end position="342"/>
    </location>
</feature>
<dbReference type="Gene3D" id="3.40.30.10">
    <property type="entry name" value="Glutaredoxin"/>
    <property type="match status" value="3"/>
</dbReference>
<dbReference type="PROSITE" id="PS50404">
    <property type="entry name" value="GST_NTER"/>
    <property type="match status" value="3"/>
</dbReference>
<dbReference type="InterPro" id="IPR010987">
    <property type="entry name" value="Glutathione-S-Trfase_C-like"/>
</dbReference>
<feature type="domain" description="GST N-terminal" evidence="10">
    <location>
        <begin position="763"/>
        <end position="844"/>
    </location>
</feature>
<evidence type="ECO:0000259" key="10">
    <source>
        <dbReference type="PROSITE" id="PS50404"/>
    </source>
</evidence>
<keyword evidence="9" id="KW-0472">Membrane</keyword>
<dbReference type="EC" id="2.5.1.18" evidence="3"/>
<sequence>MRRICFPRFVCSKFKNDPTTPIPLSLSLSTESINHLKRKTKNKLEFWISPLFLLFLFVLKSMLCSLLKRGLGNLCRSALRFLDRSISRAMGCFFGCFRDKDDRHLRSRPHLVSQSSRNPQTEVVLSQNRLSALFSAEEQEGSPSKDRESPRYGSPQIDKELRNEAKFLKACGTIAETPAEIRKVSSRLNGSPHHDRDSEPPKFNSWLPNTSFRNLQQELDQPDHPLTPMKYNEEWGMGSGPSEHTPSSCEFNQQNTGRIAISSSGGSGIGTDSTVKSHTNRTENITTPDVQCRSKAVRFECDNNTNSSRGSSSENYNRSSKVCETPGKQSISKPSVYPTPLTLSEEMQTPGTVFPANLENFPNGRARIRSQYVYSVQNPVDGISQWNVLKDEDPKSLGHSGEPRESLNDWGNATPTSEEGSKQMSSGQEVNVESSLSAWLKPVTQDNNNHFGYVPGQTRHFGRTPVDRPIIGLVATHWNEDEHTRVSPKWWDGNGIPNSTNKYKEDQKVSWHATPFEERLEKALSEESFISQRKNMEGKPIVFDENDESDTALSQLQTSSHPKSVVYGPFYAAPKRVLVCLVEKEIEFETSPIDLFKGEHKSPEFLKLQPFGQIPVIQDGDYTLYESRAIIRYYAEKYKSQGTDLLGKTIEERGLVEQWLEVEASNYHPPLYNLVMHILFASGLGFPSDPKIIQESEEKLGKVLDIYEERLSKSKYLAGDFFSLADLSHLPLTQYLVASMGKEYMIRDRKHVSAWWDDISSRPSWKKVYGPFYASPKRVLVCLVEKEIEFETSPIDLFKGEHKSPEFLKLQPFGQVPVIQDGDYTLYESRAIIRYYAEKYKSQGTDLLGKTIEERGLVEQWLEVEASNYHPPLDNLVMHILFASALGFPSDPKIIQESEEKLGKVLDIYEERLSKSKYLAGDFFSLADLSHLPFTHYLANSMGKEYMIRDRKHQTILEEGPPIWCAVLRYLKKLLHSQHCHYKSQGTNLLGKKIEERGLVEQWLEVEAHNFHPPSYNMVLHILFASVLGFPSDPKIIQESEEKLGRVLDIYEERLSKSKYLAGDFFSLADFSHLPLTQFLVANMGKEYMIKDRKHVSALWDDISNIPSWKRVLQFAPPTLHSNFKFFHQLLGCYIIRSKEPQAGVCRLNLNPSVLTLRSHNMVVKVYGPLYAAPKRVLVCLVEKEVDFETVPIDLLKGENKHPDFLKLQPFGTVPLIQDGDYTLYESRAIMRYYAEKYKSQGTDLLGKTIEERGLVEQWLEVEAHNFQPPIYNLVVHILFSPVLGFPSDPKILQESEEKLGKVLDIYEEQLSKCKYLAGDFFSLADLSHLPFTHFLVANMGKEYMIRDRKHVSAWWDDISNRPSWKRVLQFGDPF</sequence>
<dbReference type="InterPro" id="IPR004045">
    <property type="entry name" value="Glutathione_S-Trfase_N"/>
</dbReference>